<keyword evidence="13" id="KW-0413">Isomerase</keyword>
<feature type="binding site" evidence="9">
    <location>
        <position position="164"/>
    </location>
    <ligand>
        <name>Mn(2+)</name>
        <dbReference type="ChEBI" id="CHEBI:29035"/>
    </ligand>
</feature>
<dbReference type="SUPFAM" id="SSF69055">
    <property type="entry name" value="1-deoxy-D-xylulose-5-phosphate reductoisomerase, C-terminal domain"/>
    <property type="match status" value="1"/>
</dbReference>
<dbReference type="GO" id="GO:0030145">
    <property type="term" value="F:manganese ion binding"/>
    <property type="evidence" value="ECO:0007669"/>
    <property type="project" value="TreeGrafter"/>
</dbReference>
<dbReference type="FunFam" id="3.40.50.720:FF:000045">
    <property type="entry name" value="1-deoxy-D-xylulose 5-phosphate reductoisomerase"/>
    <property type="match status" value="1"/>
</dbReference>
<feature type="domain" description="1-deoxy-D-xylulose 5-phosphate reductoisomerase N-terminal" evidence="10">
    <location>
        <begin position="13"/>
        <end position="146"/>
    </location>
</feature>
<keyword evidence="4 9" id="KW-0521">NADP</keyword>
<keyword evidence="14" id="KW-1185">Reference proteome</keyword>
<comment type="cofactor">
    <cofactor evidence="9">
        <name>Mg(2+)</name>
        <dbReference type="ChEBI" id="CHEBI:18420"/>
    </cofactor>
    <cofactor evidence="9">
        <name>Mn(2+)</name>
        <dbReference type="ChEBI" id="CHEBI:29035"/>
    </cofactor>
</comment>
<feature type="binding site" evidence="9">
    <location>
        <position position="224"/>
    </location>
    <ligand>
        <name>1-deoxy-D-xylulose 5-phosphate</name>
        <dbReference type="ChEBI" id="CHEBI:57792"/>
    </ligand>
</feature>
<comment type="catalytic activity">
    <reaction evidence="8">
        <text>2-C-methyl-D-erythritol 4-phosphate + NADP(+) = 1-deoxy-D-xylulose 5-phosphate + NADPH + H(+)</text>
        <dbReference type="Rhea" id="RHEA:13717"/>
        <dbReference type="ChEBI" id="CHEBI:15378"/>
        <dbReference type="ChEBI" id="CHEBI:57783"/>
        <dbReference type="ChEBI" id="CHEBI:57792"/>
        <dbReference type="ChEBI" id="CHEBI:58262"/>
        <dbReference type="ChEBI" id="CHEBI:58349"/>
        <dbReference type="EC" id="1.1.1.267"/>
    </reaction>
    <physiologicalReaction direction="right-to-left" evidence="8">
        <dbReference type="Rhea" id="RHEA:13719"/>
    </physiologicalReaction>
</comment>
<comment type="pathway">
    <text evidence="1 9">Isoprenoid biosynthesis; isopentenyl diphosphate biosynthesis via DXP pathway; isopentenyl diphosphate from 1-deoxy-D-xylulose 5-phosphate: step 1/6.</text>
</comment>
<feature type="binding site" evidence="9">
    <location>
        <position position="164"/>
    </location>
    <ligand>
        <name>1-deoxy-D-xylulose 5-phosphate</name>
        <dbReference type="ChEBI" id="CHEBI:57792"/>
    </ligand>
</feature>
<keyword evidence="5 9" id="KW-0560">Oxidoreductase</keyword>
<comment type="caution">
    <text evidence="9">Lacks conserved residue(s) required for the propagation of feature annotation.</text>
</comment>
<dbReference type="PANTHER" id="PTHR30525:SF0">
    <property type="entry name" value="1-DEOXY-D-XYLULOSE 5-PHOSPHATE REDUCTOISOMERASE, CHLOROPLASTIC"/>
    <property type="match status" value="1"/>
</dbReference>
<keyword evidence="3 9" id="KW-0479">Metal-binding</keyword>
<feature type="binding site" evidence="9">
    <location>
        <position position="217"/>
    </location>
    <ligand>
        <name>NADPH</name>
        <dbReference type="ChEBI" id="CHEBI:57783"/>
    </ligand>
</feature>
<feature type="binding site" evidence="9">
    <location>
        <position position="230"/>
    </location>
    <ligand>
        <name>1-deoxy-D-xylulose 5-phosphate</name>
        <dbReference type="ChEBI" id="CHEBI:57792"/>
    </ligand>
</feature>
<feature type="binding site" evidence="9">
    <location>
        <position position="233"/>
    </location>
    <ligand>
        <name>1-deoxy-D-xylulose 5-phosphate</name>
        <dbReference type="ChEBI" id="CHEBI:57792"/>
    </ligand>
</feature>
<dbReference type="InterPro" id="IPR013512">
    <property type="entry name" value="DXP_reductoisomerase_N"/>
</dbReference>
<gene>
    <name evidence="9" type="primary">dxr</name>
    <name evidence="13" type="ORF">SAMN04489867_0468</name>
</gene>
<feature type="binding site" evidence="9">
    <location>
        <position position="233"/>
    </location>
    <ligand>
        <name>Mn(2+)</name>
        <dbReference type="ChEBI" id="CHEBI:29035"/>
    </ligand>
</feature>
<dbReference type="EMBL" id="LT629711">
    <property type="protein sequence ID" value="SDO74155.1"/>
    <property type="molecule type" value="Genomic_DNA"/>
</dbReference>
<accession>A0A1H0M185</accession>
<dbReference type="Proteomes" id="UP000199077">
    <property type="component" value="Chromosome I"/>
</dbReference>
<feature type="binding site" evidence="9">
    <location>
        <position position="211"/>
    </location>
    <ligand>
        <name>1-deoxy-D-xylulose 5-phosphate</name>
        <dbReference type="ChEBI" id="CHEBI:57792"/>
    </ligand>
</feature>
<dbReference type="UniPathway" id="UPA00056">
    <property type="reaction ID" value="UER00092"/>
</dbReference>
<comment type="function">
    <text evidence="9">Catalyzes the NADPH-dependent rearrangement and reduction of 1-deoxy-D-xylulose-5-phosphate (DXP) to 2-C-methyl-D-erythritol 4-phosphate (MEP).</text>
</comment>
<dbReference type="GO" id="GO:0030604">
    <property type="term" value="F:1-deoxy-D-xylulose-5-phosphate reductoisomerase activity"/>
    <property type="evidence" value="ECO:0007669"/>
    <property type="project" value="UniProtKB-UniRule"/>
</dbReference>
<proteinExistence type="inferred from homology"/>
<evidence type="ECO:0000313" key="14">
    <source>
        <dbReference type="Proteomes" id="UP000199077"/>
    </source>
</evidence>
<sequence>MSDNGAVTSQRTVAVLGSTGSIGTQALDVISRNPDRFRVVALSAGSNLELLAEQAVAFEVDLVAVARATHEQVAEAIGAYAARAGRPAYRPQVVVGDDAAVAAAGCGADVVLNGITGSIGLRPTLAALAEGSTLALANKESLIVGGPLVKAAARPDQIVPVDSEHSAIAQSLRGGRAAEVRRLVVTASGGPFRGRSRESLRDVTPADALAHPNFSMGRVITTNSATLVNKGLEVIEAHLLFDIPFDRIDVVVHPQQMIHSMVEFVDGSTIAQAGPPRMLVPIALGLSWPDRLADVDVPVDWTQAQSWDFEPLDDEAFPAVRLARQVGEAGGTYPAVYNAANEVAVDAFHDGQLGFVEIVDTVARVVEAHGTAGTDGIESATLSVEDVMRADAWARDEARKVLALQTGRMTATPLADTEGAWR</sequence>
<dbReference type="SUPFAM" id="SSF51735">
    <property type="entry name" value="NAD(P)-binding Rossmann-fold domains"/>
    <property type="match status" value="1"/>
</dbReference>
<feature type="binding site" evidence="9">
    <location>
        <position position="22"/>
    </location>
    <ligand>
        <name>NADPH</name>
        <dbReference type="ChEBI" id="CHEBI:57783"/>
    </ligand>
</feature>
<feature type="binding site" evidence="9">
    <location>
        <position position="45"/>
    </location>
    <ligand>
        <name>NADPH</name>
        <dbReference type="ChEBI" id="CHEBI:57783"/>
    </ligand>
</feature>
<feature type="binding site" evidence="9">
    <location>
        <position position="138"/>
    </location>
    <ligand>
        <name>NADPH</name>
        <dbReference type="ChEBI" id="CHEBI:57783"/>
    </ligand>
</feature>
<evidence type="ECO:0000256" key="6">
    <source>
        <dbReference type="ARBA" id="ARBA00023211"/>
    </source>
</evidence>
<feature type="binding site" evidence="9">
    <location>
        <position position="21"/>
    </location>
    <ligand>
        <name>NADPH</name>
        <dbReference type="ChEBI" id="CHEBI:57783"/>
    </ligand>
</feature>
<evidence type="ECO:0000259" key="11">
    <source>
        <dbReference type="Pfam" id="PF08436"/>
    </source>
</evidence>
<feature type="domain" description="DXP reductoisomerase C-terminal" evidence="12">
    <location>
        <begin position="274"/>
        <end position="396"/>
    </location>
</feature>
<keyword evidence="6 9" id="KW-0464">Manganese</keyword>
<evidence type="ECO:0000259" key="12">
    <source>
        <dbReference type="Pfam" id="PF13288"/>
    </source>
</evidence>
<dbReference type="InterPro" id="IPR026877">
    <property type="entry name" value="DXPR_C"/>
</dbReference>
<feature type="binding site" evidence="9">
    <location>
        <position position="139"/>
    </location>
    <ligand>
        <name>1-deoxy-D-xylulose 5-phosphate</name>
        <dbReference type="ChEBI" id="CHEBI:57792"/>
    </ligand>
</feature>
<dbReference type="GO" id="GO:0016853">
    <property type="term" value="F:isomerase activity"/>
    <property type="evidence" value="ECO:0007669"/>
    <property type="project" value="UniProtKB-KW"/>
</dbReference>
<evidence type="ECO:0000256" key="3">
    <source>
        <dbReference type="ARBA" id="ARBA00022723"/>
    </source>
</evidence>
<dbReference type="InterPro" id="IPR036291">
    <property type="entry name" value="NAD(P)-bd_dom_sf"/>
</dbReference>
<evidence type="ECO:0000256" key="1">
    <source>
        <dbReference type="ARBA" id="ARBA00005094"/>
    </source>
</evidence>
<feature type="binding site" evidence="9">
    <location>
        <position position="162"/>
    </location>
    <ligand>
        <name>Mn(2+)</name>
        <dbReference type="ChEBI" id="CHEBI:29035"/>
    </ligand>
</feature>
<dbReference type="Gene3D" id="1.10.1740.10">
    <property type="match status" value="1"/>
</dbReference>
<evidence type="ECO:0000313" key="13">
    <source>
        <dbReference type="EMBL" id="SDO74155.1"/>
    </source>
</evidence>
<dbReference type="InterPro" id="IPR036169">
    <property type="entry name" value="DXPR_C_sf"/>
</dbReference>
<dbReference type="Pfam" id="PF02670">
    <property type="entry name" value="DXP_reductoisom"/>
    <property type="match status" value="1"/>
</dbReference>
<name>A0A1H0M185_9MICO</name>
<dbReference type="RefSeq" id="WP_091780950.1">
    <property type="nucleotide sequence ID" value="NZ_LT629711.1"/>
</dbReference>
<evidence type="ECO:0000256" key="5">
    <source>
        <dbReference type="ARBA" id="ARBA00023002"/>
    </source>
</evidence>
<feature type="domain" description="1-deoxy-D-xylulose 5-phosphate reductoisomerase C-terminal" evidence="11">
    <location>
        <begin position="158"/>
        <end position="241"/>
    </location>
</feature>
<keyword evidence="9" id="KW-0460">Magnesium</keyword>
<evidence type="ECO:0000256" key="7">
    <source>
        <dbReference type="ARBA" id="ARBA00023229"/>
    </source>
</evidence>
<dbReference type="NCBIfam" id="TIGR00243">
    <property type="entry name" value="Dxr"/>
    <property type="match status" value="1"/>
</dbReference>
<evidence type="ECO:0000256" key="4">
    <source>
        <dbReference type="ARBA" id="ARBA00022857"/>
    </source>
</evidence>
<dbReference type="Pfam" id="PF08436">
    <property type="entry name" value="DXP_redisom_C"/>
    <property type="match status" value="1"/>
</dbReference>
<dbReference type="SUPFAM" id="SSF55347">
    <property type="entry name" value="Glyceraldehyde-3-phosphate dehydrogenase-like, C-terminal domain"/>
    <property type="match status" value="1"/>
</dbReference>
<dbReference type="GO" id="GO:0051484">
    <property type="term" value="P:isopentenyl diphosphate biosynthetic process, methylerythritol 4-phosphate pathway involved in terpenoid biosynthetic process"/>
    <property type="evidence" value="ECO:0007669"/>
    <property type="project" value="TreeGrafter"/>
</dbReference>
<dbReference type="GO" id="GO:0070402">
    <property type="term" value="F:NADPH binding"/>
    <property type="evidence" value="ECO:0007669"/>
    <property type="project" value="InterPro"/>
</dbReference>
<comment type="similarity">
    <text evidence="2 9">Belongs to the DXR family.</text>
</comment>
<evidence type="ECO:0000259" key="10">
    <source>
        <dbReference type="Pfam" id="PF02670"/>
    </source>
</evidence>
<dbReference type="HAMAP" id="MF_00183">
    <property type="entry name" value="DXP_reductoisom"/>
    <property type="match status" value="1"/>
</dbReference>
<dbReference type="AlphaFoldDB" id="A0A1H0M185"/>
<dbReference type="OrthoDB" id="9806546at2"/>
<feature type="binding site" evidence="9">
    <location>
        <position position="19"/>
    </location>
    <ligand>
        <name>NADPH</name>
        <dbReference type="ChEBI" id="CHEBI:57783"/>
    </ligand>
</feature>
<dbReference type="PANTHER" id="PTHR30525">
    <property type="entry name" value="1-DEOXY-D-XYLULOSE 5-PHOSPHATE REDUCTOISOMERASE"/>
    <property type="match status" value="1"/>
</dbReference>
<dbReference type="EC" id="1.1.1.267" evidence="9"/>
<dbReference type="Gene3D" id="3.40.50.720">
    <property type="entry name" value="NAD(P)-binding Rossmann-like Domain"/>
    <property type="match status" value="1"/>
</dbReference>
<evidence type="ECO:0000256" key="9">
    <source>
        <dbReference type="HAMAP-Rule" id="MF_00183"/>
    </source>
</evidence>
<dbReference type="InterPro" id="IPR013644">
    <property type="entry name" value="DXP_reductoisomerase_C"/>
</dbReference>
<dbReference type="InterPro" id="IPR003821">
    <property type="entry name" value="DXP_reductoisomerase"/>
</dbReference>
<feature type="binding site" evidence="9">
    <location>
        <position position="20"/>
    </location>
    <ligand>
        <name>NADPH</name>
        <dbReference type="ChEBI" id="CHEBI:57783"/>
    </ligand>
</feature>
<dbReference type="Pfam" id="PF13288">
    <property type="entry name" value="DXPR_C"/>
    <property type="match status" value="1"/>
</dbReference>
<feature type="binding site" evidence="9">
    <location>
        <position position="47"/>
    </location>
    <ligand>
        <name>NADPH</name>
        <dbReference type="ChEBI" id="CHEBI:57783"/>
    </ligand>
</feature>
<dbReference type="STRING" id="443156.SAMN04489867_0468"/>
<feature type="binding site" evidence="9">
    <location>
        <position position="140"/>
    </location>
    <ligand>
        <name>NADPH</name>
        <dbReference type="ChEBI" id="CHEBI:57783"/>
    </ligand>
</feature>
<dbReference type="PIRSF" id="PIRSF006205">
    <property type="entry name" value="Dxp_reductismrs"/>
    <property type="match status" value="1"/>
</dbReference>
<keyword evidence="7 9" id="KW-0414">Isoprene biosynthesis</keyword>
<evidence type="ECO:0000256" key="8">
    <source>
        <dbReference type="ARBA" id="ARBA00048543"/>
    </source>
</evidence>
<organism evidence="13 14">
    <name type="scientific">Pedococcus dokdonensis</name>
    <dbReference type="NCBI Taxonomy" id="443156"/>
    <lineage>
        <taxon>Bacteria</taxon>
        <taxon>Bacillati</taxon>
        <taxon>Actinomycetota</taxon>
        <taxon>Actinomycetes</taxon>
        <taxon>Micrococcales</taxon>
        <taxon>Intrasporangiaceae</taxon>
        <taxon>Pedococcus</taxon>
    </lineage>
</organism>
<feature type="binding site" evidence="9">
    <location>
        <position position="188"/>
    </location>
    <ligand>
        <name>1-deoxy-D-xylulose 5-phosphate</name>
        <dbReference type="ChEBI" id="CHEBI:57792"/>
    </ligand>
</feature>
<protein>
    <recommendedName>
        <fullName evidence="9">1-deoxy-D-xylulose 5-phosphate reductoisomerase</fullName>
        <shortName evidence="9">DXP reductoisomerase</shortName>
        <ecNumber evidence="9">1.1.1.267</ecNumber>
    </recommendedName>
    <alternativeName>
        <fullName evidence="9">1-deoxyxylulose-5-phosphate reductoisomerase</fullName>
    </alternativeName>
    <alternativeName>
        <fullName evidence="9">2-C-methyl-D-erythritol 4-phosphate synthase</fullName>
    </alternativeName>
</protein>
<feature type="binding site" evidence="9">
    <location>
        <position position="229"/>
    </location>
    <ligand>
        <name>1-deoxy-D-xylulose 5-phosphate</name>
        <dbReference type="ChEBI" id="CHEBI:57792"/>
    </ligand>
</feature>
<evidence type="ECO:0000256" key="2">
    <source>
        <dbReference type="ARBA" id="ARBA00006825"/>
    </source>
</evidence>
<reference evidence="14" key="1">
    <citation type="submission" date="2016-10" db="EMBL/GenBank/DDBJ databases">
        <authorList>
            <person name="Varghese N."/>
            <person name="Submissions S."/>
        </authorList>
    </citation>
    <scope>NUCLEOTIDE SEQUENCE [LARGE SCALE GENOMIC DNA]</scope>
    <source>
        <strain evidence="14">DSM 22329</strain>
    </source>
</reference>
<feature type="binding site" evidence="9">
    <location>
        <position position="163"/>
    </location>
    <ligand>
        <name>1-deoxy-D-xylulose 5-phosphate</name>
        <dbReference type="ChEBI" id="CHEBI:57792"/>
    </ligand>
</feature>